<dbReference type="EMBL" id="CP143786">
    <property type="protein sequence ID" value="WVN87479.1"/>
    <property type="molecule type" value="Genomic_DNA"/>
</dbReference>
<dbReference type="RefSeq" id="XP_066068179.1">
    <property type="nucleotide sequence ID" value="XM_066212082.1"/>
</dbReference>
<name>A0A1E3IFT2_9TREE</name>
<proteinExistence type="inferred from homology"/>
<protein>
    <submittedName>
        <fullName evidence="2">Uncharacterized protein</fullName>
    </submittedName>
</protein>
<reference evidence="2" key="2">
    <citation type="journal article" date="2022" name="Elife">
        <title>Obligate sexual reproduction of a homothallic fungus closely related to the Cryptococcus pathogenic species complex.</title>
        <authorList>
            <person name="Passer A.R."/>
            <person name="Clancey S.A."/>
            <person name="Shea T."/>
            <person name="David-Palma M."/>
            <person name="Averette A.F."/>
            <person name="Boekhout T."/>
            <person name="Porcel B.M."/>
            <person name="Nowrousian M."/>
            <person name="Cuomo C.A."/>
            <person name="Sun S."/>
            <person name="Heitman J."/>
            <person name="Coelho M.A."/>
        </authorList>
    </citation>
    <scope>NUCLEOTIDE SEQUENCE</scope>
    <source>
        <strain evidence="2">CBS 7841</strain>
    </source>
</reference>
<dbReference type="GO" id="GO:0047134">
    <property type="term" value="F:protein-disulfide reductase [NAD(P)H] activity"/>
    <property type="evidence" value="ECO:0007669"/>
    <property type="project" value="InterPro"/>
</dbReference>
<reference evidence="2" key="3">
    <citation type="submission" date="2024-01" db="EMBL/GenBank/DDBJ databases">
        <authorList>
            <person name="Coelho M.A."/>
            <person name="David-Palma M."/>
            <person name="Shea T."/>
            <person name="Sun S."/>
            <person name="Cuomo C.A."/>
            <person name="Heitman J."/>
        </authorList>
    </citation>
    <scope>NUCLEOTIDE SEQUENCE</scope>
    <source>
        <strain evidence="2">CBS 7841</strain>
    </source>
</reference>
<dbReference type="GeneID" id="91086872"/>
<dbReference type="VEuPathDB" id="FungiDB:L203_04026"/>
<dbReference type="KEGG" id="cdep:91086872"/>
<evidence type="ECO:0000256" key="1">
    <source>
        <dbReference type="ARBA" id="ARBA00008987"/>
    </source>
</evidence>
<dbReference type="FunFam" id="3.40.30.10:FF:000304">
    <property type="entry name" value="Unplaced genomic scaffold supercont1.12, whole genome shotgun sequence"/>
    <property type="match status" value="1"/>
</dbReference>
<dbReference type="InterPro" id="IPR036249">
    <property type="entry name" value="Thioredoxin-like_sf"/>
</dbReference>
<dbReference type="GO" id="GO:0005829">
    <property type="term" value="C:cytosol"/>
    <property type="evidence" value="ECO:0007669"/>
    <property type="project" value="TreeGrafter"/>
</dbReference>
<organism evidence="2 3">
    <name type="scientific">Cryptococcus depauperatus CBS 7841</name>
    <dbReference type="NCBI Taxonomy" id="1295531"/>
    <lineage>
        <taxon>Eukaryota</taxon>
        <taxon>Fungi</taxon>
        <taxon>Dikarya</taxon>
        <taxon>Basidiomycota</taxon>
        <taxon>Agaricomycotina</taxon>
        <taxon>Tremellomycetes</taxon>
        <taxon>Tremellales</taxon>
        <taxon>Cryptococcaceae</taxon>
        <taxon>Cryptococcus</taxon>
    </lineage>
</organism>
<keyword evidence="3" id="KW-1185">Reference proteome</keyword>
<reference evidence="2" key="1">
    <citation type="submission" date="2016-06" db="EMBL/GenBank/DDBJ databases">
        <authorList>
            <person name="Cuomo C."/>
            <person name="Litvintseva A."/>
            <person name="Heitman J."/>
            <person name="Chen Y."/>
            <person name="Sun S."/>
            <person name="Springer D."/>
            <person name="Dromer F."/>
            <person name="Young S."/>
            <person name="Zeng Q."/>
            <person name="Chapman S."/>
            <person name="Gujja S."/>
            <person name="Saif S."/>
            <person name="Birren B."/>
        </authorList>
    </citation>
    <scope>NUCLEOTIDE SEQUENCE</scope>
    <source>
        <strain evidence="2">CBS 7841</strain>
    </source>
</reference>
<accession>A0A1E3IFT2</accession>
<dbReference type="PANTHER" id="PTHR12452:SF0">
    <property type="entry name" value="THIOREDOXIN DOMAIN-CONTAINING PROTEIN 17"/>
    <property type="match status" value="1"/>
</dbReference>
<evidence type="ECO:0000313" key="2">
    <source>
        <dbReference type="EMBL" id="WVN87479.1"/>
    </source>
</evidence>
<dbReference type="AlphaFoldDB" id="A0A1E3IFT2"/>
<dbReference type="Proteomes" id="UP000094043">
    <property type="component" value="Chromosome 3"/>
</dbReference>
<comment type="similarity">
    <text evidence="1">Belongs to the thioredoxin family.</text>
</comment>
<dbReference type="Pfam" id="PF06110">
    <property type="entry name" value="TXD17-like_Trx"/>
    <property type="match status" value="1"/>
</dbReference>
<evidence type="ECO:0000313" key="3">
    <source>
        <dbReference type="Proteomes" id="UP000094043"/>
    </source>
</evidence>
<dbReference type="InterPro" id="IPR010357">
    <property type="entry name" value="TXNDC17_dom"/>
</dbReference>
<sequence>MPLHTTPFPHVFNALNGPTAPPTHYIVFYSSIVDGQMWCSDCRAVESTVKEVFDGPDKPNAAVYWVGNVRDWRTPNNSVRVDWNVNSIPTILRIDEGKETARLVEDEILDKSRLAAFLR</sequence>
<dbReference type="OrthoDB" id="78947at2759"/>
<gene>
    <name evidence="2" type="ORF">L203_102661</name>
</gene>
<dbReference type="SUPFAM" id="SSF52833">
    <property type="entry name" value="Thioredoxin-like"/>
    <property type="match status" value="1"/>
</dbReference>
<dbReference type="InterPro" id="IPR045108">
    <property type="entry name" value="TXNDC17-like"/>
</dbReference>
<dbReference type="PANTHER" id="PTHR12452">
    <property type="entry name" value="42-9-9 PROTEIN-RELATED"/>
    <property type="match status" value="1"/>
</dbReference>
<dbReference type="Gene3D" id="3.40.30.10">
    <property type="entry name" value="Glutaredoxin"/>
    <property type="match status" value="1"/>
</dbReference>